<dbReference type="SMART" id="SM00042">
    <property type="entry name" value="CUB"/>
    <property type="match status" value="2"/>
</dbReference>
<reference evidence="11" key="1">
    <citation type="submission" date="2022-11" db="UniProtKB">
        <authorList>
            <consortium name="EnsemblMetazoa"/>
        </authorList>
    </citation>
    <scope>IDENTIFICATION</scope>
</reference>
<dbReference type="Gene3D" id="2.10.25.10">
    <property type="entry name" value="Laminin"/>
    <property type="match status" value="4"/>
</dbReference>
<dbReference type="FunFam" id="2.10.25.10:FF:000327">
    <property type="entry name" value="neurogenic locus notch homolog protein 4"/>
    <property type="match status" value="1"/>
</dbReference>
<dbReference type="PANTHER" id="PTHR12916:SF4">
    <property type="entry name" value="UNINFLATABLE, ISOFORM C"/>
    <property type="match status" value="1"/>
</dbReference>
<evidence type="ECO:0000256" key="3">
    <source>
        <dbReference type="ARBA" id="ARBA00022737"/>
    </source>
</evidence>
<dbReference type="PROSITE" id="PS00022">
    <property type="entry name" value="EGF_1"/>
    <property type="match status" value="4"/>
</dbReference>
<proteinExistence type="predicted"/>
<dbReference type="FunFam" id="2.10.25.10:FF:000255">
    <property type="entry name" value="Sushi, nidogen and EGF-like domains 1"/>
    <property type="match status" value="2"/>
</dbReference>
<dbReference type="Proteomes" id="UP000887568">
    <property type="component" value="Unplaced"/>
</dbReference>
<dbReference type="PROSITE" id="PS50026">
    <property type="entry name" value="EGF_3"/>
    <property type="match status" value="4"/>
</dbReference>
<evidence type="ECO:0000256" key="5">
    <source>
        <dbReference type="ARBA" id="ARBA00023180"/>
    </source>
</evidence>
<sequence length="412" mass="44225">MAIRPRILLGVLALIAVGKTQDTTGACATSPCQNGGVCYLSNNNYICMCPSGFEGQDCNDPAGGNCGTSHFGMSSGTITSPNYPATYPNNRICYYYIKIPNARMITLTFDAFNTELLKDVLDVYIGPSTAGTSFMAYEGNYTTNTGGVPDDIVAMTDQISFFFTTDRNVQLGGWSISWASACATSPCQNGGVCYLSNNNYICMCPSGFEGQDCTDSAFGNCGTSHFGMSSGTITSPNYPATYPNNRICYYYIKIPNARMITLTFDAFNTELIKDVLDVYIGPSTTGTIFMSYQGNYTTNTGGVPDDIVAMTDQISFFFTTDRNVQLGGWSISWASDGNQCESNPCLNGATCIDLQNAYQCVCAAGYEGTGCETDINECASSPCRFGAACNNLINLYTCACQPGYIGTNCEMD</sequence>
<dbReference type="InterPro" id="IPR000859">
    <property type="entry name" value="CUB_dom"/>
</dbReference>
<feature type="domain" description="EGF-like" evidence="10">
    <location>
        <begin position="23"/>
        <end position="59"/>
    </location>
</feature>
<dbReference type="GO" id="GO:0005509">
    <property type="term" value="F:calcium ion binding"/>
    <property type="evidence" value="ECO:0007669"/>
    <property type="project" value="InterPro"/>
</dbReference>
<dbReference type="PROSITE" id="PS01180">
    <property type="entry name" value="CUB"/>
    <property type="match status" value="2"/>
</dbReference>
<keyword evidence="3" id="KW-0677">Repeat</keyword>
<name>A0A913ZM27_PATMI</name>
<dbReference type="InterPro" id="IPR001881">
    <property type="entry name" value="EGF-like_Ca-bd_dom"/>
</dbReference>
<keyword evidence="1 7" id="KW-0245">EGF-like domain</keyword>
<evidence type="ECO:0000256" key="7">
    <source>
        <dbReference type="PROSITE-ProRule" id="PRU00076"/>
    </source>
</evidence>
<feature type="disulfide bond" evidence="7">
    <location>
        <begin position="49"/>
        <end position="58"/>
    </location>
</feature>
<feature type="disulfide bond" evidence="6">
    <location>
        <begin position="66"/>
        <end position="93"/>
    </location>
</feature>
<evidence type="ECO:0000256" key="4">
    <source>
        <dbReference type="ARBA" id="ARBA00023157"/>
    </source>
</evidence>
<feature type="domain" description="EGF-like" evidence="10">
    <location>
        <begin position="336"/>
        <end position="372"/>
    </location>
</feature>
<dbReference type="PANTHER" id="PTHR12916">
    <property type="entry name" value="CYTOCHROME C OXIDASE POLYPEPTIDE VIC-2"/>
    <property type="match status" value="1"/>
</dbReference>
<evidence type="ECO:0000256" key="8">
    <source>
        <dbReference type="SAM" id="SignalP"/>
    </source>
</evidence>
<evidence type="ECO:0000256" key="2">
    <source>
        <dbReference type="ARBA" id="ARBA00022729"/>
    </source>
</evidence>
<dbReference type="SMART" id="SM00179">
    <property type="entry name" value="EGF_CA"/>
    <property type="match status" value="4"/>
</dbReference>
<feature type="disulfide bond" evidence="7">
    <location>
        <begin position="204"/>
        <end position="213"/>
    </location>
</feature>
<feature type="domain" description="CUB" evidence="9">
    <location>
        <begin position="221"/>
        <end position="336"/>
    </location>
</feature>
<feature type="domain" description="EGF-like" evidence="10">
    <location>
        <begin position="178"/>
        <end position="214"/>
    </location>
</feature>
<feature type="disulfide bond" evidence="7">
    <location>
        <begin position="362"/>
        <end position="371"/>
    </location>
</feature>
<dbReference type="Pfam" id="PF00008">
    <property type="entry name" value="EGF"/>
    <property type="match status" value="3"/>
</dbReference>
<dbReference type="RefSeq" id="XP_038052394.1">
    <property type="nucleotide sequence ID" value="XM_038196466.1"/>
</dbReference>
<dbReference type="Pfam" id="PF12661">
    <property type="entry name" value="hEGF"/>
    <property type="match status" value="1"/>
</dbReference>
<protein>
    <submittedName>
        <fullName evidence="11">Uncharacterized protein</fullName>
    </submittedName>
</protein>
<dbReference type="Gene3D" id="2.60.120.290">
    <property type="entry name" value="Spermadhesin, CUB domain"/>
    <property type="match status" value="2"/>
</dbReference>
<feature type="chain" id="PRO_5037711248" evidence="8">
    <location>
        <begin position="21"/>
        <end position="412"/>
    </location>
</feature>
<dbReference type="SMART" id="SM00181">
    <property type="entry name" value="EGF"/>
    <property type="match status" value="4"/>
</dbReference>
<dbReference type="SUPFAM" id="SSF49854">
    <property type="entry name" value="Spermadhesin, CUB domain"/>
    <property type="match status" value="2"/>
</dbReference>
<keyword evidence="2 8" id="KW-0732">Signal</keyword>
<organism evidence="11 12">
    <name type="scientific">Patiria miniata</name>
    <name type="common">Bat star</name>
    <name type="synonym">Asterina miniata</name>
    <dbReference type="NCBI Taxonomy" id="46514"/>
    <lineage>
        <taxon>Eukaryota</taxon>
        <taxon>Metazoa</taxon>
        <taxon>Echinodermata</taxon>
        <taxon>Eleutherozoa</taxon>
        <taxon>Asterozoa</taxon>
        <taxon>Asteroidea</taxon>
        <taxon>Valvatacea</taxon>
        <taxon>Valvatida</taxon>
        <taxon>Asterinidae</taxon>
        <taxon>Patiria</taxon>
    </lineage>
</organism>
<dbReference type="PROSITE" id="PS01187">
    <property type="entry name" value="EGF_CA"/>
    <property type="match status" value="1"/>
</dbReference>
<dbReference type="PROSITE" id="PS00010">
    <property type="entry name" value="ASX_HYDROXYL"/>
    <property type="match status" value="2"/>
</dbReference>
<dbReference type="InterPro" id="IPR035914">
    <property type="entry name" value="Sperma_CUB_dom_sf"/>
</dbReference>
<feature type="signal peptide" evidence="8">
    <location>
        <begin position="1"/>
        <end position="20"/>
    </location>
</feature>
<dbReference type="EnsemblMetazoa" id="XM_038196466.1">
    <property type="protein sequence ID" value="XP_038052394.1"/>
    <property type="gene ID" value="LOC119725103"/>
</dbReference>
<evidence type="ECO:0000313" key="12">
    <source>
        <dbReference type="Proteomes" id="UP000887568"/>
    </source>
</evidence>
<keyword evidence="4 7" id="KW-1015">Disulfide bond</keyword>
<evidence type="ECO:0000256" key="6">
    <source>
        <dbReference type="PROSITE-ProRule" id="PRU00059"/>
    </source>
</evidence>
<dbReference type="OrthoDB" id="283575at2759"/>
<accession>A0A913ZM27</accession>
<dbReference type="PROSITE" id="PS01186">
    <property type="entry name" value="EGF_2"/>
    <property type="match status" value="4"/>
</dbReference>
<dbReference type="PRINTS" id="PR00010">
    <property type="entry name" value="EGFBLOOD"/>
</dbReference>
<feature type="domain" description="EGF-like" evidence="10">
    <location>
        <begin position="374"/>
        <end position="410"/>
    </location>
</feature>
<comment type="caution">
    <text evidence="7">Lacks conserved residue(s) required for the propagation of feature annotation.</text>
</comment>
<dbReference type="InterPro" id="IPR000742">
    <property type="entry name" value="EGF"/>
</dbReference>
<evidence type="ECO:0000259" key="9">
    <source>
        <dbReference type="PROSITE" id="PS01180"/>
    </source>
</evidence>
<keyword evidence="12" id="KW-1185">Reference proteome</keyword>
<feature type="disulfide bond" evidence="7">
    <location>
        <begin position="400"/>
        <end position="409"/>
    </location>
</feature>
<dbReference type="InterPro" id="IPR018097">
    <property type="entry name" value="EGF_Ca-bd_CS"/>
</dbReference>
<dbReference type="SUPFAM" id="SSF57196">
    <property type="entry name" value="EGF/Laminin"/>
    <property type="match status" value="4"/>
</dbReference>
<evidence type="ECO:0000256" key="1">
    <source>
        <dbReference type="ARBA" id="ARBA00022536"/>
    </source>
</evidence>
<dbReference type="InterPro" id="IPR013032">
    <property type="entry name" value="EGF-like_CS"/>
</dbReference>
<feature type="domain" description="CUB" evidence="9">
    <location>
        <begin position="66"/>
        <end position="181"/>
    </location>
</feature>
<dbReference type="Pfam" id="PF00431">
    <property type="entry name" value="CUB"/>
    <property type="match status" value="2"/>
</dbReference>
<keyword evidence="5" id="KW-0325">Glycoprotein</keyword>
<dbReference type="CDD" id="cd00054">
    <property type="entry name" value="EGF_CA"/>
    <property type="match status" value="4"/>
</dbReference>
<dbReference type="InterPro" id="IPR000152">
    <property type="entry name" value="EGF-type_Asp/Asn_hydroxyl_site"/>
</dbReference>
<dbReference type="AlphaFoldDB" id="A0A913ZM27"/>
<dbReference type="GeneID" id="119725103"/>
<evidence type="ECO:0000313" key="11">
    <source>
        <dbReference type="EnsemblMetazoa" id="XP_038052394.1"/>
    </source>
</evidence>
<evidence type="ECO:0000259" key="10">
    <source>
        <dbReference type="PROSITE" id="PS50026"/>
    </source>
</evidence>
<dbReference type="FunFam" id="2.10.25.10:FF:000143">
    <property type="entry name" value="Protein crumbs 1"/>
    <property type="match status" value="1"/>
</dbReference>
<feature type="disulfide bond" evidence="6">
    <location>
        <begin position="221"/>
        <end position="248"/>
    </location>
</feature>
<dbReference type="CDD" id="cd00041">
    <property type="entry name" value="CUB"/>
    <property type="match status" value="2"/>
</dbReference>